<evidence type="ECO:0000259" key="11">
    <source>
        <dbReference type="PROSITE" id="PS51293"/>
    </source>
</evidence>
<keyword evidence="2" id="KW-0156">Chromatin regulator</keyword>
<evidence type="ECO:0000313" key="13">
    <source>
        <dbReference type="EMBL" id="KAI6650450.1"/>
    </source>
</evidence>
<dbReference type="PROSITE" id="PS51293">
    <property type="entry name" value="SANT"/>
    <property type="match status" value="1"/>
</dbReference>
<dbReference type="Gene3D" id="1.10.10.10">
    <property type="entry name" value="Winged helix-like DNA-binding domain superfamily/Winged helix DNA-binding domain"/>
    <property type="match status" value="1"/>
</dbReference>
<evidence type="ECO:0000259" key="10">
    <source>
        <dbReference type="PROSITE" id="PS50934"/>
    </source>
</evidence>
<feature type="region of interest" description="Disordered" evidence="8">
    <location>
        <begin position="784"/>
        <end position="881"/>
    </location>
</feature>
<dbReference type="Pfam" id="PF16496">
    <property type="entry name" value="SWIRM-assoc_2"/>
    <property type="match status" value="1"/>
</dbReference>
<dbReference type="Proteomes" id="UP001165289">
    <property type="component" value="Unassembled WGS sequence"/>
</dbReference>
<reference evidence="13 14" key="1">
    <citation type="journal article" date="2023" name="BMC Biol.">
        <title>The compact genome of the sponge Oopsacas minuta (Hexactinellida) is lacking key metazoan core genes.</title>
        <authorList>
            <person name="Santini S."/>
            <person name="Schenkelaars Q."/>
            <person name="Jourda C."/>
            <person name="Duchesne M."/>
            <person name="Belahbib H."/>
            <person name="Rocher C."/>
            <person name="Selva M."/>
            <person name="Riesgo A."/>
            <person name="Vervoort M."/>
            <person name="Leys S.P."/>
            <person name="Kodjabachian L."/>
            <person name="Le Bivic A."/>
            <person name="Borchiellini C."/>
            <person name="Claverie J.M."/>
            <person name="Renard E."/>
        </authorList>
    </citation>
    <scope>NUCLEOTIDE SEQUENCE [LARGE SCALE GENOMIC DNA]</scope>
    <source>
        <strain evidence="13">SPO-2</strain>
    </source>
</reference>
<feature type="compositionally biased region" description="Basic and acidic residues" evidence="8">
    <location>
        <begin position="836"/>
        <end position="851"/>
    </location>
</feature>
<dbReference type="SUPFAM" id="SSF52113">
    <property type="entry name" value="BRCT domain"/>
    <property type="match status" value="1"/>
</dbReference>
<keyword evidence="14" id="KW-1185">Reference proteome</keyword>
<comment type="subcellular location">
    <subcellularLocation>
        <location evidence="1">Nucleus</location>
    </subcellularLocation>
</comment>
<dbReference type="GO" id="GO:0045202">
    <property type="term" value="C:synapse"/>
    <property type="evidence" value="ECO:0007669"/>
    <property type="project" value="TreeGrafter"/>
</dbReference>
<keyword evidence="7" id="KW-0175">Coiled coil</keyword>
<feature type="domain" description="SANT" evidence="11">
    <location>
        <begin position="677"/>
        <end position="728"/>
    </location>
</feature>
<evidence type="ECO:0000256" key="1">
    <source>
        <dbReference type="ARBA" id="ARBA00004123"/>
    </source>
</evidence>
<dbReference type="PANTHER" id="PTHR15381:SF1">
    <property type="entry name" value="CHONDROITIN SULFATE PROTEOGLYCAN 5"/>
    <property type="match status" value="1"/>
</dbReference>
<sequence length="1183" mass="134493">MSDIIKKQNGAPDPKYYEQQEVINTFEEIRIWLINNCRQYIGSDLPTNKQLATITAQLLVFQEESFGKNASNPPLTKLPYRLINDVTPGGGLSWILATCLRVKQEQNWRRLDFTSPARADKNTDLYLQIHRDLEANGVWKPPRIAFVPFIPSDKVHSLSELVESRQGKVLNDIETADSVITHIVHPSPPEEHLDDEHTWYRVIAREPGKGVLVHWIYFPDSYDTWLQEMHLFTHTADLIPEMIPRISAENPPNQTSPIHVNARWLSDLELFNEWPNEEDYLMLPLSQPDLVGHNLASIPGISQYNQVYYRVTTPVHKGYARKVYKIASRPTNEGSSDGEESSSESNSYSRRASKKRSRNSSSLSSIQGALQTSSKRKRGIKTKSSNSKQEYSDEETLPQETPLLTQDTIMEFNNTEYILSKESLTNQSSRSYISATSMPIVNEDSMLQHVQVLPEGSVIEDGSLTAERVRELERTHQAELQRLQLQLENERHIRREKQTITNTKVVHIDTLSPQGQTIVIPSYAAWFDYDSIHGIEKRALPEFFLTKNKSKTPEIYCSYRNFMIDIYRLNPKEFLTVTACRRNLVGDVCAIMRVHGFLEMWGLINYQVDKDRKALQMGPSATNAYNILVDMPLGIQPLPPHKPQQDKDHIETTKSIQVPTSSKATIESGEIPRKISKDVRPWTHTETEILLSAIEANRDDWNKVSEMVPSRTQEECILQFLQLPIEDPFLESEKWPDTMKNTPIPFSKQGNPVMSAVAFLASLVDNRIAKSAVKAAIEEYNCVRNEPPKNPEIEKHKVVDANPEKSDGTQIETGGQTVAEMDEDQITDTEGNQSEANHDDKLSVTEDKTFGDEEPANDDAKDLPTSSRPEEPADNSDTATIEIGGATALAITSLKARQMMQLEERRIQQFVAHIVECQMKKFQMKMNYFEELESVLNQQRESQAIQREQLLQEKQNLYQERLAIQNSTGFPIPSVCVSSSQRVFTEHTQDIPPHDVTEPVLLVEPEQPLDLGVKPDFDEITKALETEELSQQVSIDAEIKDMIEVENDESLFLQEDTSPMETSEFTRDQTDITNQSEFNLDRETSELIPVNLDQPTDHIFDESTKDSASIPLEPDSPNHDFADVSNLEPQDQDESTFVHLPPPYDESESNLTEIPEFVGNEDTIVENSNTDGIVEEPVDNDQI</sequence>
<dbReference type="Pfam" id="PF00249">
    <property type="entry name" value="Myb_DNA-binding"/>
    <property type="match status" value="1"/>
</dbReference>
<evidence type="ECO:0000256" key="7">
    <source>
        <dbReference type="SAM" id="Coils"/>
    </source>
</evidence>
<dbReference type="Gene3D" id="1.10.10.60">
    <property type="entry name" value="Homeodomain-like"/>
    <property type="match status" value="1"/>
</dbReference>
<dbReference type="CDD" id="cd00167">
    <property type="entry name" value="SANT"/>
    <property type="match status" value="1"/>
</dbReference>
<feature type="compositionally biased region" description="Basic and acidic residues" evidence="8">
    <location>
        <begin position="1096"/>
        <end position="1105"/>
    </location>
</feature>
<dbReference type="PROSITE" id="PS52032">
    <property type="entry name" value="MARR_BRCT_CHROMO"/>
    <property type="match status" value="1"/>
</dbReference>
<dbReference type="GO" id="GO:0016514">
    <property type="term" value="C:SWI/SNF complex"/>
    <property type="evidence" value="ECO:0007669"/>
    <property type="project" value="UniProtKB-ARBA"/>
</dbReference>
<dbReference type="PROSITE" id="PS50934">
    <property type="entry name" value="SWIRM"/>
    <property type="match status" value="1"/>
</dbReference>
<organism evidence="13 14">
    <name type="scientific">Oopsacas minuta</name>
    <dbReference type="NCBI Taxonomy" id="111878"/>
    <lineage>
        <taxon>Eukaryota</taxon>
        <taxon>Metazoa</taxon>
        <taxon>Porifera</taxon>
        <taxon>Hexactinellida</taxon>
        <taxon>Hexasterophora</taxon>
        <taxon>Lyssacinosida</taxon>
        <taxon>Leucopsacidae</taxon>
        <taxon>Oopsacas</taxon>
    </lineage>
</organism>
<evidence type="ECO:0000256" key="3">
    <source>
        <dbReference type="ARBA" id="ARBA00023015"/>
    </source>
</evidence>
<dbReference type="Pfam" id="PF16495">
    <property type="entry name" value="SWIRM-assoc_1"/>
    <property type="match status" value="1"/>
</dbReference>
<dbReference type="InterPro" id="IPR001005">
    <property type="entry name" value="SANT/Myb"/>
</dbReference>
<dbReference type="InterPro" id="IPR049898">
    <property type="entry name" value="MARR_BRCT_CHROMO"/>
</dbReference>
<dbReference type="PANTHER" id="PTHR15381">
    <property type="entry name" value="CHONDROITIN SULFATE PROTEOGLYCAN 5 -RELATED"/>
    <property type="match status" value="1"/>
</dbReference>
<feature type="region of interest" description="Disordered" evidence="8">
    <location>
        <begin position="1096"/>
        <end position="1135"/>
    </location>
</feature>
<feature type="compositionally biased region" description="Basic and acidic residues" evidence="8">
    <location>
        <begin position="786"/>
        <end position="807"/>
    </location>
</feature>
<gene>
    <name evidence="13" type="ORF">LOD99_5887</name>
</gene>
<comment type="similarity">
    <text evidence="6">Belongs to the SMARCC family.</text>
</comment>
<dbReference type="SUPFAM" id="SSF46689">
    <property type="entry name" value="Homeodomain-like"/>
    <property type="match status" value="2"/>
</dbReference>
<accession>A0AAV7JQ78</accession>
<dbReference type="EMBL" id="JAKMXF010000311">
    <property type="protein sequence ID" value="KAI6650450.1"/>
    <property type="molecule type" value="Genomic_DNA"/>
</dbReference>
<dbReference type="GO" id="GO:0006355">
    <property type="term" value="P:regulation of DNA-templated transcription"/>
    <property type="evidence" value="ECO:0007669"/>
    <property type="project" value="UniProtKB-ARBA"/>
</dbReference>
<proteinExistence type="inferred from homology"/>
<feature type="domain" description="Myb-like" evidence="9">
    <location>
        <begin position="674"/>
        <end position="724"/>
    </location>
</feature>
<keyword evidence="5" id="KW-0539">Nucleus</keyword>
<evidence type="ECO:0000259" key="9">
    <source>
        <dbReference type="PROSITE" id="PS50090"/>
    </source>
</evidence>
<evidence type="ECO:0000256" key="8">
    <source>
        <dbReference type="SAM" id="MobiDB-lite"/>
    </source>
</evidence>
<feature type="domain" description="SWIRM" evidence="10">
    <location>
        <begin position="518"/>
        <end position="615"/>
    </location>
</feature>
<dbReference type="InterPro" id="IPR036388">
    <property type="entry name" value="WH-like_DNA-bd_sf"/>
</dbReference>
<feature type="region of interest" description="Disordered" evidence="8">
    <location>
        <begin position="329"/>
        <end position="404"/>
    </location>
</feature>
<keyword evidence="4" id="KW-0804">Transcription</keyword>
<dbReference type="InterPro" id="IPR032450">
    <property type="entry name" value="SMARCC_N"/>
</dbReference>
<evidence type="ECO:0000313" key="14">
    <source>
        <dbReference type="Proteomes" id="UP001165289"/>
    </source>
</evidence>
<dbReference type="GO" id="GO:0048858">
    <property type="term" value="P:cell projection morphogenesis"/>
    <property type="evidence" value="ECO:0007669"/>
    <property type="project" value="TreeGrafter"/>
</dbReference>
<dbReference type="GO" id="GO:0006325">
    <property type="term" value="P:chromatin organization"/>
    <property type="evidence" value="ECO:0007669"/>
    <property type="project" value="UniProtKB-KW"/>
</dbReference>
<dbReference type="AlphaFoldDB" id="A0AAV7JQ78"/>
<evidence type="ECO:0000256" key="5">
    <source>
        <dbReference type="ARBA" id="ARBA00023242"/>
    </source>
</evidence>
<evidence type="ECO:0000256" key="4">
    <source>
        <dbReference type="ARBA" id="ARBA00023163"/>
    </source>
</evidence>
<feature type="domain" description="Chromo" evidence="12">
    <location>
        <begin position="2"/>
        <end position="297"/>
    </location>
</feature>
<dbReference type="PROSITE" id="PS50090">
    <property type="entry name" value="MYB_LIKE"/>
    <property type="match status" value="1"/>
</dbReference>
<evidence type="ECO:0000256" key="2">
    <source>
        <dbReference type="ARBA" id="ARBA00022853"/>
    </source>
</evidence>
<dbReference type="InterPro" id="IPR032451">
    <property type="entry name" value="SMARCC_C"/>
</dbReference>
<dbReference type="InterPro" id="IPR017884">
    <property type="entry name" value="SANT_dom"/>
</dbReference>
<dbReference type="InterPro" id="IPR009057">
    <property type="entry name" value="Homeodomain-like_sf"/>
</dbReference>
<dbReference type="SMART" id="SM00717">
    <property type="entry name" value="SANT"/>
    <property type="match status" value="1"/>
</dbReference>
<evidence type="ECO:0000259" key="12">
    <source>
        <dbReference type="PROSITE" id="PS52032"/>
    </source>
</evidence>
<dbReference type="Pfam" id="PF04433">
    <property type="entry name" value="SWIRM"/>
    <property type="match status" value="1"/>
</dbReference>
<feature type="coiled-coil region" evidence="7">
    <location>
        <begin position="940"/>
        <end position="967"/>
    </location>
</feature>
<dbReference type="InterPro" id="IPR007526">
    <property type="entry name" value="SWIRM"/>
</dbReference>
<dbReference type="FunFam" id="1.10.10.10:FF:000020">
    <property type="entry name" value="SWI/SNF complex subunit SMARCC2 isoform c"/>
    <property type="match status" value="1"/>
</dbReference>
<keyword evidence="3" id="KW-0805">Transcription regulation</keyword>
<evidence type="ECO:0000256" key="6">
    <source>
        <dbReference type="ARBA" id="ARBA00049655"/>
    </source>
</evidence>
<name>A0AAV7JQ78_9METZ</name>
<dbReference type="InterPro" id="IPR036420">
    <property type="entry name" value="BRCT_dom_sf"/>
</dbReference>
<protein>
    <submittedName>
        <fullName evidence="13">SWI/SNF complex subunit SMARCC2-like</fullName>
    </submittedName>
</protein>
<dbReference type="FunFam" id="1.10.10.60:FF:000014">
    <property type="entry name" value="SWI/SNF complex subunit SMARCC2 isoform C"/>
    <property type="match status" value="1"/>
</dbReference>
<comment type="caution">
    <text evidence="13">The sequence shown here is derived from an EMBL/GenBank/DDBJ whole genome shotgun (WGS) entry which is preliminary data.</text>
</comment>